<comment type="caution">
    <text evidence="2">The sequence shown here is derived from an EMBL/GenBank/DDBJ whole genome shotgun (WGS) entry which is preliminary data.</text>
</comment>
<dbReference type="EMBL" id="WOWK01000031">
    <property type="protein sequence ID" value="KAF0326282.1"/>
    <property type="molecule type" value="Genomic_DNA"/>
</dbReference>
<organism evidence="2 3">
    <name type="scientific">Colletotrichum asianum</name>
    <dbReference type="NCBI Taxonomy" id="702518"/>
    <lineage>
        <taxon>Eukaryota</taxon>
        <taxon>Fungi</taxon>
        <taxon>Dikarya</taxon>
        <taxon>Ascomycota</taxon>
        <taxon>Pezizomycotina</taxon>
        <taxon>Sordariomycetes</taxon>
        <taxon>Hypocreomycetidae</taxon>
        <taxon>Glomerellales</taxon>
        <taxon>Glomerellaceae</taxon>
        <taxon>Colletotrichum</taxon>
        <taxon>Colletotrichum gloeosporioides species complex</taxon>
    </lineage>
</organism>
<evidence type="ECO:0000256" key="1">
    <source>
        <dbReference type="SAM" id="Phobius"/>
    </source>
</evidence>
<keyword evidence="1" id="KW-0812">Transmembrane</keyword>
<keyword evidence="1" id="KW-1133">Transmembrane helix</keyword>
<sequence>MQSARLLGRLRPPIFLLPVLLPTLPTSTVPSLLVLRPSEFRLQ</sequence>
<protein>
    <submittedName>
        <fullName evidence="2">Uncharacterized protein</fullName>
    </submittedName>
</protein>
<accession>A0A8H3WKM4</accession>
<proteinExistence type="predicted"/>
<reference evidence="2 3" key="1">
    <citation type="submission" date="2019-12" db="EMBL/GenBank/DDBJ databases">
        <title>A genome sequence resource for the geographically widespread anthracnose pathogen Colletotrichum asianum.</title>
        <authorList>
            <person name="Meng Y."/>
        </authorList>
    </citation>
    <scope>NUCLEOTIDE SEQUENCE [LARGE SCALE GENOMIC DNA]</scope>
    <source>
        <strain evidence="2 3">ICMP 18580</strain>
    </source>
</reference>
<gene>
    <name evidence="2" type="ORF">GQ607_006485</name>
</gene>
<name>A0A8H3WKM4_9PEZI</name>
<evidence type="ECO:0000313" key="2">
    <source>
        <dbReference type="EMBL" id="KAF0326282.1"/>
    </source>
</evidence>
<feature type="transmembrane region" description="Helical" evidence="1">
    <location>
        <begin position="15"/>
        <end position="35"/>
    </location>
</feature>
<dbReference type="Proteomes" id="UP000434172">
    <property type="component" value="Unassembled WGS sequence"/>
</dbReference>
<evidence type="ECO:0000313" key="3">
    <source>
        <dbReference type="Proteomes" id="UP000434172"/>
    </source>
</evidence>
<keyword evidence="1" id="KW-0472">Membrane</keyword>
<keyword evidence="3" id="KW-1185">Reference proteome</keyword>
<dbReference type="AlphaFoldDB" id="A0A8H3WKM4"/>